<sequence>MNPSIKSPDELLADLGSRVKARRGAMTQMDLADKARVSRRALVDLEAGKGSSLVTYVRVMKALGLEQQLLDAVPRPTVSPMAMLGKSASR</sequence>
<name>A0A0R0DGM0_9GAMM</name>
<dbReference type="Proteomes" id="UP000050956">
    <property type="component" value="Unassembled WGS sequence"/>
</dbReference>
<organism evidence="2 3">
    <name type="scientific">Stenotrophomonas ginsengisoli</name>
    <dbReference type="NCBI Taxonomy" id="336566"/>
    <lineage>
        <taxon>Bacteria</taxon>
        <taxon>Pseudomonadati</taxon>
        <taxon>Pseudomonadota</taxon>
        <taxon>Gammaproteobacteria</taxon>
        <taxon>Lysobacterales</taxon>
        <taxon>Lysobacteraceae</taxon>
        <taxon>Stenotrophomonas</taxon>
    </lineage>
</organism>
<comment type="caution">
    <text evidence="2">The sequence shown here is derived from an EMBL/GenBank/DDBJ whole genome shotgun (WGS) entry which is preliminary data.</text>
</comment>
<dbReference type="EMBL" id="LDJM01000020">
    <property type="protein sequence ID" value="KRG76964.1"/>
    <property type="molecule type" value="Genomic_DNA"/>
</dbReference>
<accession>A0A0R0DGM0</accession>
<dbReference type="SUPFAM" id="SSF47413">
    <property type="entry name" value="lambda repressor-like DNA-binding domains"/>
    <property type="match status" value="1"/>
</dbReference>
<evidence type="ECO:0000313" key="3">
    <source>
        <dbReference type="Proteomes" id="UP000050956"/>
    </source>
</evidence>
<dbReference type="InterPro" id="IPR001387">
    <property type="entry name" value="Cro/C1-type_HTH"/>
</dbReference>
<feature type="domain" description="HTH cro/C1-type" evidence="1">
    <location>
        <begin position="18"/>
        <end position="70"/>
    </location>
</feature>
<gene>
    <name evidence="2" type="ORF">ABB30_08320</name>
</gene>
<proteinExistence type="predicted"/>
<protein>
    <recommendedName>
        <fullName evidence="1">HTH cro/C1-type domain-containing protein</fullName>
    </recommendedName>
</protein>
<evidence type="ECO:0000259" key="1">
    <source>
        <dbReference type="SMART" id="SM00530"/>
    </source>
</evidence>
<dbReference type="GO" id="GO:0003677">
    <property type="term" value="F:DNA binding"/>
    <property type="evidence" value="ECO:0007669"/>
    <property type="project" value="InterPro"/>
</dbReference>
<dbReference type="RefSeq" id="WP_057637842.1">
    <property type="nucleotide sequence ID" value="NZ_LDJM01000020.1"/>
</dbReference>
<evidence type="ECO:0000313" key="2">
    <source>
        <dbReference type="EMBL" id="KRG76964.1"/>
    </source>
</evidence>
<dbReference type="InterPro" id="IPR010982">
    <property type="entry name" value="Lambda_DNA-bd_dom_sf"/>
</dbReference>
<keyword evidence="3" id="KW-1185">Reference proteome</keyword>
<dbReference type="PATRIC" id="fig|336566.3.peg.1077"/>
<dbReference type="OrthoDB" id="6051569at2"/>
<dbReference type="Gene3D" id="1.10.260.40">
    <property type="entry name" value="lambda repressor-like DNA-binding domains"/>
    <property type="match status" value="1"/>
</dbReference>
<reference evidence="2 3" key="1">
    <citation type="submission" date="2015-05" db="EMBL/GenBank/DDBJ databases">
        <title>Genome sequencing and analysis of members of genus Stenotrophomonas.</title>
        <authorList>
            <person name="Patil P.P."/>
            <person name="Midha S."/>
            <person name="Patil P.B."/>
        </authorList>
    </citation>
    <scope>NUCLEOTIDE SEQUENCE [LARGE SCALE GENOMIC DNA]</scope>
    <source>
        <strain evidence="2 3">DSM 24757</strain>
    </source>
</reference>
<dbReference type="CDD" id="cd00093">
    <property type="entry name" value="HTH_XRE"/>
    <property type="match status" value="1"/>
</dbReference>
<dbReference type="AlphaFoldDB" id="A0A0R0DGM0"/>
<dbReference type="SMART" id="SM00530">
    <property type="entry name" value="HTH_XRE"/>
    <property type="match status" value="1"/>
</dbReference>